<evidence type="ECO:0000256" key="7">
    <source>
        <dbReference type="ARBA" id="ARBA00022989"/>
    </source>
</evidence>
<dbReference type="AlphaFoldDB" id="A0A3Q1ELC6"/>
<evidence type="ECO:0000256" key="8">
    <source>
        <dbReference type="ARBA" id="ARBA00023065"/>
    </source>
</evidence>
<proteinExistence type="inferred from homology"/>
<dbReference type="GO" id="GO:0015252">
    <property type="term" value="F:proton channel activity"/>
    <property type="evidence" value="ECO:0007669"/>
    <property type="project" value="InterPro"/>
</dbReference>
<keyword evidence="7 11" id="KW-1133">Transmembrane helix</keyword>
<feature type="transmembrane region" description="Helical" evidence="11">
    <location>
        <begin position="332"/>
        <end position="355"/>
    </location>
</feature>
<reference evidence="12" key="2">
    <citation type="submission" date="2025-09" db="UniProtKB">
        <authorList>
            <consortium name="Ensembl"/>
        </authorList>
    </citation>
    <scope>IDENTIFICATION</scope>
</reference>
<feature type="transmembrane region" description="Helical" evidence="11">
    <location>
        <begin position="289"/>
        <end position="312"/>
    </location>
</feature>
<evidence type="ECO:0000256" key="5">
    <source>
        <dbReference type="ARBA" id="ARBA00022692"/>
    </source>
</evidence>
<evidence type="ECO:0000256" key="2">
    <source>
        <dbReference type="ARBA" id="ARBA00006513"/>
    </source>
</evidence>
<feature type="transmembrane region" description="Helical" evidence="11">
    <location>
        <begin position="64"/>
        <end position="83"/>
    </location>
</feature>
<keyword evidence="5 11" id="KW-0812">Transmembrane</keyword>
<keyword evidence="8" id="KW-0406">Ion transport</keyword>
<evidence type="ECO:0000313" key="13">
    <source>
        <dbReference type="Proteomes" id="UP000257200"/>
    </source>
</evidence>
<evidence type="ECO:0000256" key="1">
    <source>
        <dbReference type="ARBA" id="ARBA00004651"/>
    </source>
</evidence>
<keyword evidence="10" id="KW-0407">Ion channel</keyword>
<evidence type="ECO:0000313" key="12">
    <source>
        <dbReference type="Ensembl" id="ENSAPOP00000005331.1"/>
    </source>
</evidence>
<sequence length="489" mass="54110">MSEPFLDSDPQNQDPEVDPVLLWAPSGRRLISGLLGLNLVLLGAALVAGEAFNPEGLKHEEPEVFLLVLMGSSLVWMLWYLLWARKQPGICPHKDHHAGGTTVIGKLLSMLIKTNCVFGYLMSVRECKPAATLISPFIEAPFLALQTYLLWAHSKDCIHKHKIVTSQHLKLELTTVLISNIPAGNSSCQCNDSAACLAFRKGFEILYPFNIEFYLMAGCMIYVVWKNVGRRTSPDHHHADEKFSLQVLFKGGIIFGLVFGGLVLIAGIIIFVLYQIWVSDTESRLTAFLVFYGYHLAIMPIMSLCSLAGVLVHRLERRAHEGGHNPTRSLDVMLLVAAALGQLALSYFSLVAAIAVGTQGPLGDLDLSYSILSLLELILQNIFIIEGLHRHPSLVTKKKQKQWSGIFKTDISLTNQSIISCLFKSPGCFLCPQLWVIPAFGVHPQFENGLGKQFFGFGPWFVLVNLGQPLGVFYRMHSVAALMELLISA</sequence>
<dbReference type="GeneTree" id="ENSGT00940000160638"/>
<keyword evidence="6" id="KW-0375">Hydrogen ion transport</keyword>
<keyword evidence="4" id="KW-1003">Cell membrane</keyword>
<comment type="similarity">
    <text evidence="2">Belongs to the otopetrin family.</text>
</comment>
<evidence type="ECO:0000256" key="11">
    <source>
        <dbReference type="SAM" id="Phobius"/>
    </source>
</evidence>
<feature type="transmembrane region" description="Helical" evidence="11">
    <location>
        <begin position="367"/>
        <end position="388"/>
    </location>
</feature>
<keyword evidence="3" id="KW-0813">Transport</keyword>
<dbReference type="Proteomes" id="UP000257200">
    <property type="component" value="Unplaced"/>
</dbReference>
<evidence type="ECO:0000256" key="10">
    <source>
        <dbReference type="ARBA" id="ARBA00023303"/>
    </source>
</evidence>
<evidence type="ECO:0000256" key="4">
    <source>
        <dbReference type="ARBA" id="ARBA00022475"/>
    </source>
</evidence>
<keyword evidence="9 11" id="KW-0472">Membrane</keyword>
<reference evidence="12" key="1">
    <citation type="submission" date="2025-08" db="UniProtKB">
        <authorList>
            <consortium name="Ensembl"/>
        </authorList>
    </citation>
    <scope>IDENTIFICATION</scope>
</reference>
<name>A0A3Q1ELC6_9TELE</name>
<evidence type="ECO:0000256" key="9">
    <source>
        <dbReference type="ARBA" id="ARBA00023136"/>
    </source>
</evidence>
<organism evidence="12 13">
    <name type="scientific">Acanthochromis polyacanthus</name>
    <name type="common">spiny chromis</name>
    <dbReference type="NCBI Taxonomy" id="80966"/>
    <lineage>
        <taxon>Eukaryota</taxon>
        <taxon>Metazoa</taxon>
        <taxon>Chordata</taxon>
        <taxon>Craniata</taxon>
        <taxon>Vertebrata</taxon>
        <taxon>Euteleostomi</taxon>
        <taxon>Actinopterygii</taxon>
        <taxon>Neopterygii</taxon>
        <taxon>Teleostei</taxon>
        <taxon>Neoteleostei</taxon>
        <taxon>Acanthomorphata</taxon>
        <taxon>Ovalentaria</taxon>
        <taxon>Pomacentridae</taxon>
        <taxon>Acanthochromis</taxon>
    </lineage>
</organism>
<evidence type="ECO:0000256" key="3">
    <source>
        <dbReference type="ARBA" id="ARBA00022448"/>
    </source>
</evidence>
<dbReference type="Ensembl" id="ENSAPOT00000008519.1">
    <property type="protein sequence ID" value="ENSAPOP00000005331.1"/>
    <property type="gene ID" value="ENSAPOG00000007036.1"/>
</dbReference>
<dbReference type="GO" id="GO:0005886">
    <property type="term" value="C:plasma membrane"/>
    <property type="evidence" value="ECO:0007669"/>
    <property type="project" value="UniProtKB-SubCell"/>
</dbReference>
<protein>
    <submittedName>
        <fullName evidence="12">Otopetrin 3</fullName>
    </submittedName>
</protein>
<comment type="subcellular location">
    <subcellularLocation>
        <location evidence="1">Cell membrane</location>
        <topology evidence="1">Multi-pass membrane protein</topology>
    </subcellularLocation>
</comment>
<dbReference type="Pfam" id="PF03189">
    <property type="entry name" value="Otopetrin"/>
    <property type="match status" value="1"/>
</dbReference>
<feature type="transmembrane region" description="Helical" evidence="11">
    <location>
        <begin position="205"/>
        <end position="225"/>
    </location>
</feature>
<accession>A0A3Q1ELC6</accession>
<evidence type="ECO:0000256" key="6">
    <source>
        <dbReference type="ARBA" id="ARBA00022781"/>
    </source>
</evidence>
<feature type="transmembrane region" description="Helical" evidence="11">
    <location>
        <begin position="30"/>
        <end position="52"/>
    </location>
</feature>
<dbReference type="PANTHER" id="PTHR21522">
    <property type="entry name" value="PROTON CHANNEL OTOP"/>
    <property type="match status" value="1"/>
</dbReference>
<feature type="transmembrane region" description="Helical" evidence="11">
    <location>
        <begin position="252"/>
        <end position="277"/>
    </location>
</feature>
<keyword evidence="13" id="KW-1185">Reference proteome</keyword>
<dbReference type="PANTHER" id="PTHR21522:SF36">
    <property type="entry name" value="PROTON CHANNEL OTOP3"/>
    <property type="match status" value="1"/>
</dbReference>
<dbReference type="InterPro" id="IPR004878">
    <property type="entry name" value="Otopetrin"/>
</dbReference>